<comment type="similarity">
    <text evidence="2">Belongs to the binding-protein-dependent transport system permease family. FecCD subfamily.</text>
</comment>
<proteinExistence type="inferred from homology"/>
<keyword evidence="4" id="KW-1003">Cell membrane</keyword>
<feature type="transmembrane region" description="Helical" evidence="8">
    <location>
        <begin position="294"/>
        <end position="312"/>
    </location>
</feature>
<dbReference type="eggNOG" id="arCOG01007">
    <property type="taxonomic scope" value="Archaea"/>
</dbReference>
<evidence type="ECO:0000256" key="5">
    <source>
        <dbReference type="ARBA" id="ARBA00022692"/>
    </source>
</evidence>
<keyword evidence="3" id="KW-0813">Transport</keyword>
<accession>A0A075LSY5</accession>
<dbReference type="GO" id="GO:0033214">
    <property type="term" value="P:siderophore-iron import into cell"/>
    <property type="evidence" value="ECO:0007669"/>
    <property type="project" value="TreeGrafter"/>
</dbReference>
<reference evidence="10" key="1">
    <citation type="submission" date="2013-06" db="EMBL/GenBank/DDBJ databases">
        <title>Complete Genome Sequence of Hyperthermophilic Palaeococcus pacificus DY20341T, Isolated from a Deep-Sea Hydrothermal Sediments.</title>
        <authorList>
            <person name="Zeng X."/>
            <person name="Shao Z."/>
        </authorList>
    </citation>
    <scope>NUCLEOTIDE SEQUENCE [LARGE SCALE GENOMIC DNA]</scope>
    <source>
        <strain evidence="10">DY20341</strain>
    </source>
</reference>
<dbReference type="KEGG" id="ppac:PAP_03970"/>
<dbReference type="InterPro" id="IPR000522">
    <property type="entry name" value="ABC_transptr_permease_BtuC"/>
</dbReference>
<dbReference type="PANTHER" id="PTHR30472:SF70">
    <property type="entry name" value="MOLYBDATE IMPORT SYSTEM PERMEASE PROTEIN MOLB"/>
    <property type="match status" value="1"/>
</dbReference>
<dbReference type="FunFam" id="1.10.3470.10:FF:000001">
    <property type="entry name" value="Vitamin B12 ABC transporter permease BtuC"/>
    <property type="match status" value="1"/>
</dbReference>
<feature type="transmembrane region" description="Helical" evidence="8">
    <location>
        <begin position="110"/>
        <end position="131"/>
    </location>
</feature>
<feature type="transmembrane region" description="Helical" evidence="8">
    <location>
        <begin position="164"/>
        <end position="186"/>
    </location>
</feature>
<dbReference type="SUPFAM" id="SSF81345">
    <property type="entry name" value="ABC transporter involved in vitamin B12 uptake, BtuC"/>
    <property type="match status" value="1"/>
</dbReference>
<name>A0A075LSY5_9EURY</name>
<evidence type="ECO:0000256" key="2">
    <source>
        <dbReference type="ARBA" id="ARBA00007935"/>
    </source>
</evidence>
<dbReference type="OrthoDB" id="57034at2157"/>
<dbReference type="GO" id="GO:0005886">
    <property type="term" value="C:plasma membrane"/>
    <property type="evidence" value="ECO:0007669"/>
    <property type="project" value="UniProtKB-SubCell"/>
</dbReference>
<dbReference type="Gene3D" id="1.10.3470.10">
    <property type="entry name" value="ABC transporter involved in vitamin B12 uptake, BtuC"/>
    <property type="match status" value="1"/>
</dbReference>
<dbReference type="AlphaFoldDB" id="A0A075LSY5"/>
<feature type="transmembrane region" description="Helical" evidence="8">
    <location>
        <begin position="6"/>
        <end position="25"/>
    </location>
</feature>
<dbReference type="STRING" id="1343739.PAP_03970"/>
<feature type="transmembrane region" description="Helical" evidence="8">
    <location>
        <begin position="319"/>
        <end position="339"/>
    </location>
</feature>
<feature type="transmembrane region" description="Helical" evidence="8">
    <location>
        <begin position="137"/>
        <end position="157"/>
    </location>
</feature>
<dbReference type="HOGENOM" id="CLU_013016_0_2_2"/>
<reference evidence="9 10" key="2">
    <citation type="journal article" date="2015" name="Genome Announc.">
        <title>Complete Genome Sequence of Hyperthermophilic Piezophilic Archaeon Palaeococcus pacificus DY20341T, Isolated from Deep-Sea Hydrothermal Sediments.</title>
        <authorList>
            <person name="Zeng X."/>
            <person name="Jebbar M."/>
            <person name="Shao Z."/>
        </authorList>
    </citation>
    <scope>NUCLEOTIDE SEQUENCE [LARGE SCALE GENOMIC DNA]</scope>
    <source>
        <strain evidence="9 10">DY20341</strain>
    </source>
</reference>
<dbReference type="Proteomes" id="UP000027981">
    <property type="component" value="Chromosome"/>
</dbReference>
<organism evidence="9 10">
    <name type="scientific">Palaeococcus pacificus DY20341</name>
    <dbReference type="NCBI Taxonomy" id="1343739"/>
    <lineage>
        <taxon>Archaea</taxon>
        <taxon>Methanobacteriati</taxon>
        <taxon>Methanobacteriota</taxon>
        <taxon>Thermococci</taxon>
        <taxon>Thermococcales</taxon>
        <taxon>Thermococcaceae</taxon>
        <taxon>Palaeococcus</taxon>
    </lineage>
</organism>
<evidence type="ECO:0000256" key="3">
    <source>
        <dbReference type="ARBA" id="ARBA00022448"/>
    </source>
</evidence>
<keyword evidence="7 8" id="KW-0472">Membrane</keyword>
<dbReference type="CDD" id="cd06550">
    <property type="entry name" value="TM_ABC_iron-siderophores_like"/>
    <property type="match status" value="1"/>
</dbReference>
<dbReference type="InterPro" id="IPR037294">
    <property type="entry name" value="ABC_BtuC-like"/>
</dbReference>
<evidence type="ECO:0000313" key="9">
    <source>
        <dbReference type="EMBL" id="AIF69211.1"/>
    </source>
</evidence>
<sequence>MRRFLFLFLLVSPIFAFFISLFIGAYHMPMVDIINMVLLKSLQLISGVLAKITLGKLYFDVQIPYPSVYQTVLFKIRLPRVLLAMIVGSALAVSGAVLQAIFRNPLVNSYILGISSGAAFGAALAIGLSLGLGVTPLAFVFALLAVFLTTSLAKIGGRITPVSLILAGVIVNAFFSALTSLLKFLMEHEKLASVVYWLMGSFANADWHSVKVAFPIIFAGCIIISLMRWQLNVLSFGEEAKLVGVETEKLKFAFILIVSLITAASVAFCGIIGWVGLMIPHMVRMAFGPDHKKLIPLSITLGASFMVLADTLARSITTYEIPIGILTTLLGIPFFAYLLRKTGGGWHA</sequence>
<comment type="subcellular location">
    <subcellularLocation>
        <location evidence="1">Cell membrane</location>
        <topology evidence="1">Multi-pass membrane protein</topology>
    </subcellularLocation>
</comment>
<evidence type="ECO:0000313" key="10">
    <source>
        <dbReference type="Proteomes" id="UP000027981"/>
    </source>
</evidence>
<feature type="transmembrane region" description="Helical" evidence="8">
    <location>
        <begin position="79"/>
        <end position="98"/>
    </location>
</feature>
<dbReference type="GeneID" id="24841921"/>
<keyword evidence="5 8" id="KW-0812">Transmembrane</keyword>
<evidence type="ECO:0000256" key="7">
    <source>
        <dbReference type="ARBA" id="ARBA00023136"/>
    </source>
</evidence>
<dbReference type="GO" id="GO:0022857">
    <property type="term" value="F:transmembrane transporter activity"/>
    <property type="evidence" value="ECO:0007669"/>
    <property type="project" value="InterPro"/>
</dbReference>
<feature type="transmembrane region" description="Helical" evidence="8">
    <location>
        <begin position="252"/>
        <end position="274"/>
    </location>
</feature>
<keyword evidence="10" id="KW-1185">Reference proteome</keyword>
<protein>
    <submittedName>
        <fullName evidence="9">Iron ABC transporter permease</fullName>
    </submittedName>
</protein>
<feature type="transmembrane region" description="Helical" evidence="8">
    <location>
        <begin position="212"/>
        <end position="231"/>
    </location>
</feature>
<evidence type="ECO:0000256" key="6">
    <source>
        <dbReference type="ARBA" id="ARBA00022989"/>
    </source>
</evidence>
<evidence type="ECO:0000256" key="4">
    <source>
        <dbReference type="ARBA" id="ARBA00022475"/>
    </source>
</evidence>
<dbReference type="PANTHER" id="PTHR30472">
    <property type="entry name" value="FERRIC ENTEROBACTIN TRANSPORT SYSTEM PERMEASE PROTEIN"/>
    <property type="match status" value="1"/>
</dbReference>
<feature type="transmembrane region" description="Helical" evidence="8">
    <location>
        <begin position="37"/>
        <end position="59"/>
    </location>
</feature>
<dbReference type="Pfam" id="PF01032">
    <property type="entry name" value="FecCD"/>
    <property type="match status" value="1"/>
</dbReference>
<evidence type="ECO:0000256" key="8">
    <source>
        <dbReference type="SAM" id="Phobius"/>
    </source>
</evidence>
<dbReference type="RefSeq" id="WP_048164795.1">
    <property type="nucleotide sequence ID" value="NZ_CP006019.1"/>
</dbReference>
<dbReference type="EMBL" id="CP006019">
    <property type="protein sequence ID" value="AIF69211.1"/>
    <property type="molecule type" value="Genomic_DNA"/>
</dbReference>
<evidence type="ECO:0000256" key="1">
    <source>
        <dbReference type="ARBA" id="ARBA00004651"/>
    </source>
</evidence>
<keyword evidence="6 8" id="KW-1133">Transmembrane helix</keyword>
<gene>
    <name evidence="9" type="ORF">PAP_03970</name>
</gene>